<organism evidence="1 2">
    <name type="scientific">Eumeta variegata</name>
    <name type="common">Bagworm moth</name>
    <name type="synonym">Eumeta japonica</name>
    <dbReference type="NCBI Taxonomy" id="151549"/>
    <lineage>
        <taxon>Eukaryota</taxon>
        <taxon>Metazoa</taxon>
        <taxon>Ecdysozoa</taxon>
        <taxon>Arthropoda</taxon>
        <taxon>Hexapoda</taxon>
        <taxon>Insecta</taxon>
        <taxon>Pterygota</taxon>
        <taxon>Neoptera</taxon>
        <taxon>Endopterygota</taxon>
        <taxon>Lepidoptera</taxon>
        <taxon>Glossata</taxon>
        <taxon>Ditrysia</taxon>
        <taxon>Tineoidea</taxon>
        <taxon>Psychidae</taxon>
        <taxon>Oiketicinae</taxon>
        <taxon>Eumeta</taxon>
    </lineage>
</organism>
<sequence>MSKLTFVWPGLLELGRLQDADECLKELMRRFPGYATNHGVIMLNDDIKENMQTILQQQQEQRRPAVDMLDRGEMSDDEFYWRCKAKDYTQRFVGHCNTTTDIKEANYFGFDGHYIVAGSDDAIKIYQHSEYNPTTISYDFSIVQLEDYEESSLPFPIQYAQLPAEDNIEDGTDLMVAGWVLHRTCLNREQF</sequence>
<accession>A0A4C1TPB7</accession>
<protein>
    <submittedName>
        <fullName evidence="1">WD and tetratricopeptide repeats protein 1</fullName>
    </submittedName>
</protein>
<reference evidence="1 2" key="1">
    <citation type="journal article" date="2019" name="Commun. Biol.">
        <title>The bagworm genome reveals a unique fibroin gene that provides high tensile strength.</title>
        <authorList>
            <person name="Kono N."/>
            <person name="Nakamura H."/>
            <person name="Ohtoshi R."/>
            <person name="Tomita M."/>
            <person name="Numata K."/>
            <person name="Arakawa K."/>
        </authorList>
    </citation>
    <scope>NUCLEOTIDE SEQUENCE [LARGE SCALE GENOMIC DNA]</scope>
</reference>
<dbReference type="EMBL" id="BGZK01005870">
    <property type="protein sequence ID" value="GBP15809.1"/>
    <property type="molecule type" value="Genomic_DNA"/>
</dbReference>
<comment type="caution">
    <text evidence="1">The sequence shown here is derived from an EMBL/GenBank/DDBJ whole genome shotgun (WGS) entry which is preliminary data.</text>
</comment>
<dbReference type="Gene3D" id="2.40.10.10">
    <property type="entry name" value="Trypsin-like serine proteases"/>
    <property type="match status" value="1"/>
</dbReference>
<dbReference type="STRING" id="151549.A0A4C1TPB7"/>
<gene>
    <name evidence="1" type="primary">WDTC1</name>
    <name evidence="1" type="ORF">EVAR_101649_1</name>
</gene>
<dbReference type="InterPro" id="IPR043504">
    <property type="entry name" value="Peptidase_S1_PA_chymotrypsin"/>
</dbReference>
<dbReference type="InterPro" id="IPR009003">
    <property type="entry name" value="Peptidase_S1_PA"/>
</dbReference>
<dbReference type="SUPFAM" id="SSF50494">
    <property type="entry name" value="Trypsin-like serine proteases"/>
    <property type="match status" value="1"/>
</dbReference>
<dbReference type="AlphaFoldDB" id="A0A4C1TPB7"/>
<proteinExistence type="predicted"/>
<keyword evidence="2" id="KW-1185">Reference proteome</keyword>
<name>A0A4C1TPB7_EUMVA</name>
<dbReference type="Proteomes" id="UP000299102">
    <property type="component" value="Unassembled WGS sequence"/>
</dbReference>
<evidence type="ECO:0000313" key="1">
    <source>
        <dbReference type="EMBL" id="GBP15809.1"/>
    </source>
</evidence>
<dbReference type="OrthoDB" id="4869960at2759"/>
<evidence type="ECO:0000313" key="2">
    <source>
        <dbReference type="Proteomes" id="UP000299102"/>
    </source>
</evidence>